<dbReference type="PANTHER" id="PTHR11908">
    <property type="entry name" value="XANTHINE DEHYDROGENASE"/>
    <property type="match status" value="1"/>
</dbReference>
<keyword evidence="2" id="KW-0560">Oxidoreductase</keyword>
<dbReference type="PANTHER" id="PTHR11908:SF132">
    <property type="entry name" value="ALDEHYDE OXIDASE 1-RELATED"/>
    <property type="match status" value="1"/>
</dbReference>
<evidence type="ECO:0000313" key="6">
    <source>
        <dbReference type="Proteomes" id="UP001569963"/>
    </source>
</evidence>
<dbReference type="InterPro" id="IPR016208">
    <property type="entry name" value="Ald_Oxase/xanthine_DH-like"/>
</dbReference>
<dbReference type="InterPro" id="IPR037165">
    <property type="entry name" value="AldOxase/xan_DH_Mopterin-bd_sf"/>
</dbReference>
<feature type="domain" description="Aldehyde oxidase/xanthine dehydrogenase a/b hammerhead" evidence="4">
    <location>
        <begin position="12"/>
        <end position="116"/>
    </location>
</feature>
<keyword evidence="1" id="KW-0500">Molybdenum</keyword>
<organism evidence="5 6">
    <name type="scientific">Actinomadura monticuli</name>
    <dbReference type="NCBI Taxonomy" id="3097367"/>
    <lineage>
        <taxon>Bacteria</taxon>
        <taxon>Bacillati</taxon>
        <taxon>Actinomycetota</taxon>
        <taxon>Actinomycetes</taxon>
        <taxon>Streptosporangiales</taxon>
        <taxon>Thermomonosporaceae</taxon>
        <taxon>Actinomadura</taxon>
    </lineage>
</organism>
<evidence type="ECO:0000256" key="2">
    <source>
        <dbReference type="ARBA" id="ARBA00023002"/>
    </source>
</evidence>
<dbReference type="RefSeq" id="WP_371947906.1">
    <property type="nucleotide sequence ID" value="NZ_JAXCEI010000002.1"/>
</dbReference>
<protein>
    <submittedName>
        <fullName evidence="5">Xanthine dehydrogenase family protein molybdopterin-binding subunit</fullName>
    </submittedName>
</protein>
<accession>A0ABV4Q7A3</accession>
<dbReference type="EMBL" id="JAXCEI010000002">
    <property type="protein sequence ID" value="MFA1538512.1"/>
    <property type="molecule type" value="Genomic_DNA"/>
</dbReference>
<dbReference type="Gene3D" id="3.90.1170.50">
    <property type="entry name" value="Aldehyde oxidase/xanthine dehydrogenase, a/b hammerhead"/>
    <property type="match status" value="1"/>
</dbReference>
<keyword evidence="6" id="KW-1185">Reference proteome</keyword>
<proteinExistence type="predicted"/>
<dbReference type="SUPFAM" id="SSF56003">
    <property type="entry name" value="Molybdenum cofactor-binding domain"/>
    <property type="match status" value="1"/>
</dbReference>
<name>A0ABV4Q7A3_9ACTN</name>
<gene>
    <name evidence="5" type="ORF">SM611_06170</name>
</gene>
<dbReference type="InterPro" id="IPR036856">
    <property type="entry name" value="Ald_Oxase/Xan_DH_a/b_sf"/>
</dbReference>
<dbReference type="Gene3D" id="3.30.365.10">
    <property type="entry name" value="Aldehyde oxidase/xanthine dehydrogenase, molybdopterin binding domain"/>
    <property type="match status" value="4"/>
</dbReference>
<dbReference type="InterPro" id="IPR008274">
    <property type="entry name" value="AldOxase/xan_DH_MoCoBD1"/>
</dbReference>
<dbReference type="Proteomes" id="UP001569963">
    <property type="component" value="Unassembled WGS sequence"/>
</dbReference>
<dbReference type="SMART" id="SM01008">
    <property type="entry name" value="Ald_Xan_dh_C"/>
    <property type="match status" value="1"/>
</dbReference>
<evidence type="ECO:0000256" key="1">
    <source>
        <dbReference type="ARBA" id="ARBA00022505"/>
    </source>
</evidence>
<evidence type="ECO:0000256" key="3">
    <source>
        <dbReference type="SAM" id="MobiDB-lite"/>
    </source>
</evidence>
<dbReference type="Pfam" id="PF01315">
    <property type="entry name" value="Ald_Xan_dh_C"/>
    <property type="match status" value="1"/>
</dbReference>
<comment type="caution">
    <text evidence="5">The sequence shown here is derived from an EMBL/GenBank/DDBJ whole genome shotgun (WGS) entry which is preliminary data.</text>
</comment>
<feature type="region of interest" description="Disordered" evidence="3">
    <location>
        <begin position="515"/>
        <end position="534"/>
    </location>
</feature>
<dbReference type="Pfam" id="PF20256">
    <property type="entry name" value="MoCoBD_2"/>
    <property type="match status" value="1"/>
</dbReference>
<reference evidence="5 6" key="1">
    <citation type="submission" date="2023-11" db="EMBL/GenBank/DDBJ databases">
        <title>Actinomadura monticuli sp. nov., isolated from volcanic ash.</title>
        <authorList>
            <person name="Lee S.D."/>
            <person name="Yang H."/>
            <person name="Kim I.S."/>
        </authorList>
    </citation>
    <scope>NUCLEOTIDE SEQUENCE [LARGE SCALE GENOMIC DNA]</scope>
    <source>
        <strain evidence="5 6">DLS-62</strain>
    </source>
</reference>
<dbReference type="Pfam" id="PF02738">
    <property type="entry name" value="MoCoBD_1"/>
    <property type="match status" value="1"/>
</dbReference>
<dbReference type="SUPFAM" id="SSF54665">
    <property type="entry name" value="CO dehydrogenase molybdoprotein N-domain-like"/>
    <property type="match status" value="1"/>
</dbReference>
<dbReference type="InterPro" id="IPR000674">
    <property type="entry name" value="Ald_Oxase/Xan_DH_a/b"/>
</dbReference>
<evidence type="ECO:0000259" key="4">
    <source>
        <dbReference type="SMART" id="SM01008"/>
    </source>
</evidence>
<sequence length="697" mass="74321">MTDRLEGRDKVTGRARYAFEYPVEDVAYASAVQADVGRGEIRSVDTEAALRLPGVIAVLSCENAPRLADTSDGELALFQSRTVSYRGQFVAAVVGETLETAREAARLVRVEYAAEEPDVTLRTDHPGLYKPEKVNPAFPADTEQGEPEDAFGHSAVRVDVTYTTPAEHNNPMEPHATLAQWNGDGSLTLYDSTQGASSVSATIAGVFGLDPSEVRVVAHHVGGGFGSKGTPRPSVVLAAMAARAVGRPVKFAVPRQQMFATTGYRTPTIQRMRLGADHDGRLTAVLHDVFEQTSTVREFAEQTATPTRVMYRGANRRTTHRVVRLDVPTPSWMRAPGETPGMYALESAMDELAIAAGIDPVELRVRNDTDREPESGLPFSSRNLVACLREGADRFGWEGRDPAPGVRREGRKLIGTGVAASTYPAYMRPNKATARAEPDGTFTVRIAAADIGTGARTALAMIAAETLKADLDHVRIEIGDSSLPRATVAGGSAGTASWGTAVYRACESLRGSLNGGRGGSSFHTGNGEVPPEGLEATADTSAELKARDEYARHAFGAQFAEVEVDADTGETRVRRMLGVFAAGRIINPKTARSQLIGGMTMGIGMALMEESVMDTGFGDYLNRDLAQYHVPACADVRDIDAVWVEESDPHLNPMGAKGIGEIGIVGAAAAVGNAVHHATGIRVRDLPITPPKLLRGP</sequence>
<dbReference type="InterPro" id="IPR046867">
    <property type="entry name" value="AldOxase/xan_DH_MoCoBD2"/>
</dbReference>
<evidence type="ECO:0000313" key="5">
    <source>
        <dbReference type="EMBL" id="MFA1538512.1"/>
    </source>
</evidence>